<accession>A0A2T0TF88</accession>
<proteinExistence type="predicted"/>
<protein>
    <submittedName>
        <fullName evidence="2">HEPN domain-containing protein</fullName>
    </submittedName>
</protein>
<dbReference type="InterPro" id="IPR007842">
    <property type="entry name" value="HEPN_dom"/>
</dbReference>
<reference evidence="2 3" key="1">
    <citation type="submission" date="2018-03" db="EMBL/GenBank/DDBJ databases">
        <title>Genomic Encyclopedia of Archaeal and Bacterial Type Strains, Phase II (KMG-II): from individual species to whole genera.</title>
        <authorList>
            <person name="Goeker M."/>
        </authorList>
    </citation>
    <scope>NUCLEOTIDE SEQUENCE [LARGE SCALE GENOMIC DNA]</scope>
    <source>
        <strain evidence="2 3">DSM 28354</strain>
    </source>
</reference>
<gene>
    <name evidence="2" type="ORF">CLV58_103283</name>
</gene>
<comment type="caution">
    <text evidence="2">The sequence shown here is derived from an EMBL/GenBank/DDBJ whole genome shotgun (WGS) entry which is preliminary data.</text>
</comment>
<keyword evidence="3" id="KW-1185">Reference proteome</keyword>
<organism evidence="2 3">
    <name type="scientific">Spirosoma oryzae</name>
    <dbReference type="NCBI Taxonomy" id="1469603"/>
    <lineage>
        <taxon>Bacteria</taxon>
        <taxon>Pseudomonadati</taxon>
        <taxon>Bacteroidota</taxon>
        <taxon>Cytophagia</taxon>
        <taxon>Cytophagales</taxon>
        <taxon>Cytophagaceae</taxon>
        <taxon>Spirosoma</taxon>
    </lineage>
</organism>
<dbReference type="EMBL" id="PVTE01000003">
    <property type="protein sequence ID" value="PRY44313.1"/>
    <property type="molecule type" value="Genomic_DNA"/>
</dbReference>
<dbReference type="SUPFAM" id="SSF81593">
    <property type="entry name" value="Nucleotidyltransferase substrate binding subunit/domain"/>
    <property type="match status" value="1"/>
</dbReference>
<dbReference type="RefSeq" id="WP_170108648.1">
    <property type="nucleotide sequence ID" value="NZ_PVTE01000003.1"/>
</dbReference>
<dbReference type="AlphaFoldDB" id="A0A2T0TF88"/>
<evidence type="ECO:0000259" key="1">
    <source>
        <dbReference type="Pfam" id="PF05168"/>
    </source>
</evidence>
<dbReference type="Proteomes" id="UP000238375">
    <property type="component" value="Unassembled WGS sequence"/>
</dbReference>
<feature type="domain" description="HEPN" evidence="1">
    <location>
        <begin position="7"/>
        <end position="51"/>
    </location>
</feature>
<name>A0A2T0TF88_9BACT</name>
<dbReference type="Pfam" id="PF05168">
    <property type="entry name" value="HEPN"/>
    <property type="match status" value="1"/>
</dbReference>
<evidence type="ECO:0000313" key="2">
    <source>
        <dbReference type="EMBL" id="PRY44313.1"/>
    </source>
</evidence>
<evidence type="ECO:0000313" key="3">
    <source>
        <dbReference type="Proteomes" id="UP000238375"/>
    </source>
</evidence>
<sequence>MIKGEQLKTLAEDRLNEAKLLYRNGYNQGAYYIAGYAVEFALKALICKRLGVEVFVGGPGMSEVTRALQTHHLPTLLVFAVLFTDLQKEKDTDESLFKDWSKVAEWSEQRRYEPLSCSKQTVISFINASEHVMQWIFKHYSTR</sequence>
<dbReference type="Gene3D" id="1.20.120.330">
    <property type="entry name" value="Nucleotidyltransferases domain 2"/>
    <property type="match status" value="1"/>
</dbReference>